<sequence length="324" mass="37913">MRLFVCTNRDYKLVKFSSLTEWKNNVSIHDKLVILFEDIFGKTNSRFSEDQDSVLLEELYASANHMKINRIIITVRDTVRQSCHTVLEKHRILNEKFILDISSKELQMNETQKFTCLLNYFKITNIEITRNATDENFKEEKVQDNMFKVKFHDETVQKMIKTKTTIGFPQAVYLFTGNRKFTGQGPAFFADAPNCLLNEIKELREKGKKVEQDRWQYVTLVYTMLIGCELRPNGIDNHLVEEIFKSLYKRNLPENFNELIRASATVMSGRYSSCKSGENHSTFTFQHQTTFEAVLVSYGEKEPAVVIPFMSLEFITELVRPFHY</sequence>
<name>A0A6J8D056_MYTCO</name>
<proteinExistence type="predicted"/>
<dbReference type="InterPro" id="IPR049050">
    <property type="entry name" value="nSTAND3"/>
</dbReference>
<dbReference type="OrthoDB" id="6149069at2759"/>
<accession>A0A6J8D056</accession>
<dbReference type="Pfam" id="PF20720">
    <property type="entry name" value="nSTAND3"/>
    <property type="match status" value="1"/>
</dbReference>
<dbReference type="Proteomes" id="UP000507470">
    <property type="component" value="Unassembled WGS sequence"/>
</dbReference>
<reference evidence="2 3" key="1">
    <citation type="submission" date="2020-06" db="EMBL/GenBank/DDBJ databases">
        <authorList>
            <person name="Li R."/>
            <person name="Bekaert M."/>
        </authorList>
    </citation>
    <scope>NUCLEOTIDE SEQUENCE [LARGE SCALE GENOMIC DNA]</scope>
    <source>
        <strain evidence="3">wild</strain>
    </source>
</reference>
<dbReference type="AlphaFoldDB" id="A0A6J8D056"/>
<protein>
    <recommendedName>
        <fullName evidence="1">Novel STAND NTPase 3 domain-containing protein</fullName>
    </recommendedName>
</protein>
<dbReference type="EMBL" id="CACVKT020006488">
    <property type="protein sequence ID" value="CAC5402123.1"/>
    <property type="molecule type" value="Genomic_DNA"/>
</dbReference>
<evidence type="ECO:0000313" key="3">
    <source>
        <dbReference type="Proteomes" id="UP000507470"/>
    </source>
</evidence>
<evidence type="ECO:0000313" key="2">
    <source>
        <dbReference type="EMBL" id="CAC5402123.1"/>
    </source>
</evidence>
<organism evidence="2 3">
    <name type="scientific">Mytilus coruscus</name>
    <name type="common">Sea mussel</name>
    <dbReference type="NCBI Taxonomy" id="42192"/>
    <lineage>
        <taxon>Eukaryota</taxon>
        <taxon>Metazoa</taxon>
        <taxon>Spiralia</taxon>
        <taxon>Lophotrochozoa</taxon>
        <taxon>Mollusca</taxon>
        <taxon>Bivalvia</taxon>
        <taxon>Autobranchia</taxon>
        <taxon>Pteriomorphia</taxon>
        <taxon>Mytilida</taxon>
        <taxon>Mytiloidea</taxon>
        <taxon>Mytilidae</taxon>
        <taxon>Mytilinae</taxon>
        <taxon>Mytilus</taxon>
    </lineage>
</organism>
<gene>
    <name evidence="2" type="ORF">MCOR_36115</name>
</gene>
<keyword evidence="3" id="KW-1185">Reference proteome</keyword>
<evidence type="ECO:0000259" key="1">
    <source>
        <dbReference type="Pfam" id="PF20720"/>
    </source>
</evidence>
<feature type="domain" description="Novel STAND NTPase 3" evidence="1">
    <location>
        <begin position="8"/>
        <end position="122"/>
    </location>
</feature>